<dbReference type="EMBL" id="JBHSAT010000004">
    <property type="protein sequence ID" value="MFC3877061.1"/>
    <property type="molecule type" value="Genomic_DNA"/>
</dbReference>
<evidence type="ECO:0000313" key="2">
    <source>
        <dbReference type="EMBL" id="MFC3877061.1"/>
    </source>
</evidence>
<dbReference type="RefSeq" id="WP_386098627.1">
    <property type="nucleotide sequence ID" value="NZ_JBHSAT010000004.1"/>
</dbReference>
<dbReference type="Pfam" id="PF00581">
    <property type="entry name" value="Rhodanese"/>
    <property type="match status" value="1"/>
</dbReference>
<dbReference type="Gene3D" id="3.40.250.10">
    <property type="entry name" value="Rhodanese-like domain"/>
    <property type="match status" value="1"/>
</dbReference>
<proteinExistence type="predicted"/>
<feature type="domain" description="Rhodanese" evidence="1">
    <location>
        <begin position="15"/>
        <end position="104"/>
    </location>
</feature>
<dbReference type="SMART" id="SM00450">
    <property type="entry name" value="RHOD"/>
    <property type="match status" value="1"/>
</dbReference>
<organism evidence="2 3">
    <name type="scientific">Winogradskyella maritima</name>
    <dbReference type="NCBI Taxonomy" id="1517766"/>
    <lineage>
        <taxon>Bacteria</taxon>
        <taxon>Pseudomonadati</taxon>
        <taxon>Bacteroidota</taxon>
        <taxon>Flavobacteriia</taxon>
        <taxon>Flavobacteriales</taxon>
        <taxon>Flavobacteriaceae</taxon>
        <taxon>Winogradskyella</taxon>
    </lineage>
</organism>
<dbReference type="CDD" id="cd00158">
    <property type="entry name" value="RHOD"/>
    <property type="match status" value="1"/>
</dbReference>
<gene>
    <name evidence="2" type="ORF">ACFOSX_07425</name>
</gene>
<dbReference type="InterPro" id="IPR050229">
    <property type="entry name" value="GlpE_sulfurtransferase"/>
</dbReference>
<keyword evidence="3" id="KW-1185">Reference proteome</keyword>
<dbReference type="SUPFAM" id="SSF52821">
    <property type="entry name" value="Rhodanese/Cell cycle control phosphatase"/>
    <property type="match status" value="1"/>
</dbReference>
<dbReference type="InterPro" id="IPR001763">
    <property type="entry name" value="Rhodanese-like_dom"/>
</dbReference>
<sequence length="104" mass="11560">MNDLSQQEWTKQLNEAHDAVIIDVRTADEVVEGMIPEALHIDIFKGQGFVDEINELDKTKSYFVYCKSGGRSGQACAVMSQLGFEKAYNLVGGFTEWQGDSVLP</sequence>
<comment type="caution">
    <text evidence="2">The sequence shown here is derived from an EMBL/GenBank/DDBJ whole genome shotgun (WGS) entry which is preliminary data.</text>
</comment>
<protein>
    <submittedName>
        <fullName evidence="2">Rhodanese-like domain-containing protein</fullName>
    </submittedName>
</protein>
<dbReference type="PROSITE" id="PS50206">
    <property type="entry name" value="RHODANESE_3"/>
    <property type="match status" value="1"/>
</dbReference>
<dbReference type="InterPro" id="IPR036873">
    <property type="entry name" value="Rhodanese-like_dom_sf"/>
</dbReference>
<evidence type="ECO:0000259" key="1">
    <source>
        <dbReference type="PROSITE" id="PS50206"/>
    </source>
</evidence>
<accession>A0ABV8AG48</accession>
<dbReference type="Proteomes" id="UP001595812">
    <property type="component" value="Unassembled WGS sequence"/>
</dbReference>
<name>A0ABV8AG48_9FLAO</name>
<dbReference type="PANTHER" id="PTHR43031">
    <property type="entry name" value="FAD-DEPENDENT OXIDOREDUCTASE"/>
    <property type="match status" value="1"/>
</dbReference>
<dbReference type="PANTHER" id="PTHR43031:SF1">
    <property type="entry name" value="PYRIDINE NUCLEOTIDE-DISULPHIDE OXIDOREDUCTASE"/>
    <property type="match status" value="1"/>
</dbReference>
<reference evidence="3" key="1">
    <citation type="journal article" date="2019" name="Int. J. Syst. Evol. Microbiol.">
        <title>The Global Catalogue of Microorganisms (GCM) 10K type strain sequencing project: providing services to taxonomists for standard genome sequencing and annotation.</title>
        <authorList>
            <consortium name="The Broad Institute Genomics Platform"/>
            <consortium name="The Broad Institute Genome Sequencing Center for Infectious Disease"/>
            <person name="Wu L."/>
            <person name="Ma J."/>
        </authorList>
    </citation>
    <scope>NUCLEOTIDE SEQUENCE [LARGE SCALE GENOMIC DNA]</scope>
    <source>
        <strain evidence="3">CECT 8979</strain>
    </source>
</reference>
<evidence type="ECO:0000313" key="3">
    <source>
        <dbReference type="Proteomes" id="UP001595812"/>
    </source>
</evidence>